<evidence type="ECO:0000313" key="3">
    <source>
        <dbReference type="Proteomes" id="UP000183809"/>
    </source>
</evidence>
<feature type="region of interest" description="Disordered" evidence="1">
    <location>
        <begin position="54"/>
        <end position="101"/>
    </location>
</feature>
<evidence type="ECO:0000256" key="1">
    <source>
        <dbReference type="SAM" id="MobiDB-lite"/>
    </source>
</evidence>
<sequence>MVPLWDPRSGSDMATFQPDNVSFSRAARPDFASAGPAPSTFLFVDVGATQSREDRRRVRSQVMFATHEARRRRGIQGRKAGNENRNEDQEAASSSPIQVASLTREDPFDSLPVRSFPGMHDVLKFFINAYAGLPLTDDPLLKHGARERSVVVKRSNTLWDVMTSEETSLLVMLAETARLLSTTSHSPKWMTRHLALKERALRSIREGLSSWSSKEPWTVSDSYLTAIAAMGAAGVLFGDKNAAIAHLVAVRELIRMRGGIDTFQTVPRRIIIWCEFHGCAAHQLLPVLAPAAPAPSDPSLDDALSPSPSPFPRAFRSLVAAALARTLTHLPDDRHQALPRILRALHLSSIASTPRWEPALLRSTAAARVAVASVLDDGVYHLLVELARLKEDSAPPSSCSSSSSSFSSSSSPHSSGTTPAVNPDDGCHPHPHSIDLVMLHAAHAYLWTASSYLPPATPMNLALLERLRDALSALLLPSATKVKQEEEEDDNDDENEEQEQEPEQEREQDQVQRCKKAGNEQERGRGSASSASPVALWASVVGWVLAKKVCSMAAAAAAVGRSGDGGGGAEEQQGGQLGGMAAERGGGMLAWFEEEVRVWLERAAGSASASGSRTVVGGGFGRGGEEGAVAVERAARVMADFPGTDEFSRGWRCLLLRRFCGEERGGFGGDCGEWRGSGLVHSSSCPLRWGGPPTATS</sequence>
<proteinExistence type="predicted"/>
<organism evidence="2 3">
    <name type="scientific">Diplodia corticola</name>
    <dbReference type="NCBI Taxonomy" id="236234"/>
    <lineage>
        <taxon>Eukaryota</taxon>
        <taxon>Fungi</taxon>
        <taxon>Dikarya</taxon>
        <taxon>Ascomycota</taxon>
        <taxon>Pezizomycotina</taxon>
        <taxon>Dothideomycetes</taxon>
        <taxon>Dothideomycetes incertae sedis</taxon>
        <taxon>Botryosphaeriales</taxon>
        <taxon>Botryosphaeriaceae</taxon>
        <taxon>Diplodia</taxon>
    </lineage>
</organism>
<evidence type="ECO:0000313" key="2">
    <source>
        <dbReference type="EMBL" id="OJD33856.1"/>
    </source>
</evidence>
<dbReference type="Proteomes" id="UP000183809">
    <property type="component" value="Unassembled WGS sequence"/>
</dbReference>
<feature type="compositionally biased region" description="Low complexity" evidence="1">
    <location>
        <begin position="394"/>
        <end position="415"/>
    </location>
</feature>
<comment type="caution">
    <text evidence="2">The sequence shown here is derived from an EMBL/GenBank/DDBJ whole genome shotgun (WGS) entry which is preliminary data.</text>
</comment>
<dbReference type="GeneID" id="31013797"/>
<dbReference type="RefSeq" id="XP_020130116.1">
    <property type="nucleotide sequence ID" value="XM_020273536.1"/>
</dbReference>
<gene>
    <name evidence="2" type="ORF">BKCO1_27000128</name>
</gene>
<dbReference type="InterPro" id="IPR021858">
    <property type="entry name" value="Fun_TF"/>
</dbReference>
<dbReference type="OrthoDB" id="4158087at2759"/>
<accession>A0A1J9QZP0</accession>
<feature type="region of interest" description="Disordered" evidence="1">
    <location>
        <begin position="392"/>
        <end position="428"/>
    </location>
</feature>
<dbReference type="EMBL" id="MNUE01000027">
    <property type="protein sequence ID" value="OJD33856.1"/>
    <property type="molecule type" value="Genomic_DNA"/>
</dbReference>
<feature type="compositionally biased region" description="Polar residues" evidence="1">
    <location>
        <begin position="91"/>
        <end position="101"/>
    </location>
</feature>
<protein>
    <submittedName>
        <fullName evidence="2">Uncharacterized protein</fullName>
    </submittedName>
</protein>
<dbReference type="STRING" id="236234.A0A1J9QZP0"/>
<keyword evidence="3" id="KW-1185">Reference proteome</keyword>
<reference evidence="2 3" key="1">
    <citation type="submission" date="2016-10" db="EMBL/GenBank/DDBJ databases">
        <title>Proteomics and genomics reveal pathogen-plant mechanisms compatible with a hemibiotrophic lifestyle of Diplodia corticola.</title>
        <authorList>
            <person name="Fernandes I."/>
            <person name="De Jonge R."/>
            <person name="Van De Peer Y."/>
            <person name="Devreese B."/>
            <person name="Alves A."/>
            <person name="Esteves A.C."/>
        </authorList>
    </citation>
    <scope>NUCLEOTIDE SEQUENCE [LARGE SCALE GENOMIC DNA]</scope>
    <source>
        <strain evidence="2 3">CBS 112549</strain>
    </source>
</reference>
<dbReference type="Pfam" id="PF11951">
    <property type="entry name" value="Fungal_trans_2"/>
    <property type="match status" value="1"/>
</dbReference>
<feature type="compositionally biased region" description="Acidic residues" evidence="1">
    <location>
        <begin position="485"/>
        <end position="502"/>
    </location>
</feature>
<name>A0A1J9QZP0_9PEZI</name>
<feature type="region of interest" description="Disordered" evidence="1">
    <location>
        <begin position="559"/>
        <end position="578"/>
    </location>
</feature>
<feature type="region of interest" description="Disordered" evidence="1">
    <location>
        <begin position="479"/>
        <end position="530"/>
    </location>
</feature>
<dbReference type="AlphaFoldDB" id="A0A1J9QZP0"/>
<feature type="compositionally biased region" description="Basic and acidic residues" evidence="1">
    <location>
        <begin position="503"/>
        <end position="525"/>
    </location>
</feature>